<dbReference type="EMBL" id="FNZF01000005">
    <property type="protein sequence ID" value="SEJ69144.1"/>
    <property type="molecule type" value="Genomic_DNA"/>
</dbReference>
<dbReference type="OrthoDB" id="1815486at2"/>
<dbReference type="STRING" id="426757.SAMN04488127_2509"/>
<keyword evidence="4" id="KW-1185">Reference proteome</keyword>
<keyword evidence="1" id="KW-0732">Signal</keyword>
<dbReference type="InterPro" id="IPR013830">
    <property type="entry name" value="SGNH_hydro"/>
</dbReference>
<evidence type="ECO:0000256" key="1">
    <source>
        <dbReference type="SAM" id="SignalP"/>
    </source>
</evidence>
<feature type="domain" description="SGNH hydrolase-type esterase" evidence="2">
    <location>
        <begin position="31"/>
        <end position="228"/>
    </location>
</feature>
<dbReference type="SUPFAM" id="SSF52266">
    <property type="entry name" value="SGNH hydrolase"/>
    <property type="match status" value="1"/>
</dbReference>
<sequence>MKRLVLLFSALLMILPQAGLVKAAAPAAYVALGDSLAAGQTPNRAIDLGYADMIAMELRRHMPLAFYSKDLTYPGLTSGQVLERVRSDEAWPVLEHATLITVSSGANDLLGLVRYDPRTGTLAYDQIPADYALNGVRKNTAVILDELAERAPRATVYIMGYYFPYPHAREEMKPGLQKELGRLNAILKKEAEAAGAVFVPAEEAFAAEGSQLLPNPADVHPTLEGYRRMANAFFKSSPYGLTVEPWEVPPPNPVSFEEMNRRMQEADGRSADASGETFSRSAVDEHLQGIHAIYFNPSDMPEGFSFSV</sequence>
<evidence type="ECO:0000313" key="3">
    <source>
        <dbReference type="EMBL" id="SEJ69144.1"/>
    </source>
</evidence>
<evidence type="ECO:0000259" key="2">
    <source>
        <dbReference type="Pfam" id="PF13472"/>
    </source>
</evidence>
<dbReference type="Gene3D" id="3.40.50.1110">
    <property type="entry name" value="SGNH hydrolase"/>
    <property type="match status" value="1"/>
</dbReference>
<feature type="chain" id="PRO_5011610856" evidence="1">
    <location>
        <begin position="24"/>
        <end position="308"/>
    </location>
</feature>
<dbReference type="InterPro" id="IPR036514">
    <property type="entry name" value="SGNH_hydro_sf"/>
</dbReference>
<dbReference type="Pfam" id="PF13472">
    <property type="entry name" value="Lipase_GDSL_2"/>
    <property type="match status" value="1"/>
</dbReference>
<dbReference type="Proteomes" id="UP000199200">
    <property type="component" value="Unassembled WGS sequence"/>
</dbReference>
<evidence type="ECO:0000313" key="4">
    <source>
        <dbReference type="Proteomes" id="UP000199200"/>
    </source>
</evidence>
<gene>
    <name evidence="3" type="ORF">SAMN04488127_2509</name>
</gene>
<dbReference type="AlphaFoldDB" id="A0A1H7AWZ0"/>
<dbReference type="RefSeq" id="WP_092054820.1">
    <property type="nucleotide sequence ID" value="NZ_FNZF01000005.1"/>
</dbReference>
<proteinExistence type="predicted"/>
<protein>
    <submittedName>
        <fullName evidence="3">Lysophospholipase L1</fullName>
    </submittedName>
</protein>
<organism evidence="3 4">
    <name type="scientific">Bhargavaea ginsengi</name>
    <dbReference type="NCBI Taxonomy" id="426757"/>
    <lineage>
        <taxon>Bacteria</taxon>
        <taxon>Bacillati</taxon>
        <taxon>Bacillota</taxon>
        <taxon>Bacilli</taxon>
        <taxon>Bacillales</taxon>
        <taxon>Caryophanaceae</taxon>
        <taxon>Bhargavaea</taxon>
    </lineage>
</organism>
<accession>A0A1H7AWZ0</accession>
<reference evidence="4" key="1">
    <citation type="submission" date="2016-10" db="EMBL/GenBank/DDBJ databases">
        <authorList>
            <person name="Varghese N."/>
            <person name="Submissions S."/>
        </authorList>
    </citation>
    <scope>NUCLEOTIDE SEQUENCE [LARGE SCALE GENOMIC DNA]</scope>
    <source>
        <strain evidence="4">CGMCC 1.6763</strain>
    </source>
</reference>
<name>A0A1H7AWZ0_9BACL</name>
<feature type="signal peptide" evidence="1">
    <location>
        <begin position="1"/>
        <end position="23"/>
    </location>
</feature>